<dbReference type="CDD" id="cd18544">
    <property type="entry name" value="ABC_6TM_TmrA_like"/>
    <property type="match status" value="1"/>
</dbReference>
<dbReference type="InterPro" id="IPR017871">
    <property type="entry name" value="ABC_transporter-like_CS"/>
</dbReference>
<dbReference type="InterPro" id="IPR039421">
    <property type="entry name" value="Type_1_exporter"/>
</dbReference>
<sequence length="673" mass="75874">MKTGKRLFQYALSYKRILICALLMLAVAVAAELTGPMIGKKMIDDHILGIEKPWYEVSEKSEYTVSYKGREYVREDRANSTLNKRKEVRVFQVGMAYYFVDEAVPFDGKRTVKDGALRITGGGQTESFPAVRLSASEVFSFYEPEIKGLLSLVLLYLGLLIVSIFFHYGQFYLLQMSANRIIQKMRQDVFANIQRLPVRYFDNSPAGKIVARVTNDTEAIRDLYVTVLSTFVTNMIYLAGIFAALFMLDARLAAPCLIILPLIAVWAAFYRKFASGFNHKLRSINSEINANMNEAIQGMPIIQVFRRQKDIMREFEELNDSHFRYQNKMLNLNSLMSHNLVGVLQKVMIAVLIWYFGGAALNAEGMISIGVLYAFVDYVTRLFEPITGIVNQFPKLELARVSSERVFRLLDEPGVDVEETSGDRVKGHVVFEDVSFRYGDDGEYVLKNISFEAKQGETVALVGHTGSGKSSIMNVLFRFYDIQKGDVKIDGTSIYDRPRQDIRQQMGIVLQDPYLFSGTIASNVSLENEEITKEQIEAALKHVGADKLLAHLPKGFDEPVIEKGSTLSSGERQLISFARALAFDPAILVLDEATANIDTETEAVIQKALDVVKKGRTTFIIAHRLSTIKNADQILVLDKGRIIEKGNHEELMKQKGQYYQMYELQKGRGTLVG</sequence>
<dbReference type="InterPro" id="IPR003439">
    <property type="entry name" value="ABC_transporter-like_ATP-bd"/>
</dbReference>
<accession>A0A0J6EUU7</accession>
<dbReference type="PROSITE" id="PS00211">
    <property type="entry name" value="ABC_TRANSPORTER_1"/>
    <property type="match status" value="1"/>
</dbReference>
<dbReference type="Proteomes" id="UP000036168">
    <property type="component" value="Unassembled WGS sequence"/>
</dbReference>
<evidence type="ECO:0000256" key="1">
    <source>
        <dbReference type="ARBA" id="ARBA00004651"/>
    </source>
</evidence>
<dbReference type="AlphaFoldDB" id="A0A0J6F0H0"/>
<feature type="transmembrane region" description="Helical" evidence="8">
    <location>
        <begin position="352"/>
        <end position="376"/>
    </location>
</feature>
<accession>A0A0J6F0H0</accession>
<dbReference type="OrthoDB" id="9770415at2"/>
<comment type="subcellular location">
    <subcellularLocation>
        <location evidence="1">Cell membrane</location>
        <topology evidence="1">Multi-pass membrane protein</topology>
    </subcellularLocation>
</comment>
<evidence type="ECO:0000256" key="6">
    <source>
        <dbReference type="ARBA" id="ARBA00022989"/>
    </source>
</evidence>
<dbReference type="PANTHER" id="PTHR43394:SF1">
    <property type="entry name" value="ATP-BINDING CASSETTE SUB-FAMILY B MEMBER 10, MITOCHONDRIAL"/>
    <property type="match status" value="1"/>
</dbReference>
<evidence type="ECO:0000256" key="7">
    <source>
        <dbReference type="ARBA" id="ARBA00023136"/>
    </source>
</evidence>
<dbReference type="GO" id="GO:0005886">
    <property type="term" value="C:plasma membrane"/>
    <property type="evidence" value="ECO:0007669"/>
    <property type="project" value="UniProtKB-SubCell"/>
</dbReference>
<keyword evidence="6 8" id="KW-1133">Transmembrane helix</keyword>
<reference evidence="11 13" key="1">
    <citation type="journal article" date="2015" name="Int. J. Syst. Evol. Microbiol.">
        <title>Bacillus glycinifermentans sp. nov., isolated from fermented soybean paste.</title>
        <authorList>
            <person name="Kim S.J."/>
            <person name="Dunlap C.A."/>
            <person name="Kwon S.W."/>
            <person name="Rooney A.P."/>
        </authorList>
    </citation>
    <scope>NUCLEOTIDE SEQUENCE [LARGE SCALE GENOMIC DNA]</scope>
    <source>
        <strain evidence="11 13">GO-13</strain>
    </source>
</reference>
<dbReference type="InterPro" id="IPR036640">
    <property type="entry name" value="ABC1_TM_sf"/>
</dbReference>
<evidence type="ECO:0000259" key="9">
    <source>
        <dbReference type="PROSITE" id="PS50893"/>
    </source>
</evidence>
<feature type="transmembrane region" description="Helical" evidence="8">
    <location>
        <begin position="252"/>
        <end position="270"/>
    </location>
</feature>
<evidence type="ECO:0000259" key="10">
    <source>
        <dbReference type="PROSITE" id="PS50929"/>
    </source>
</evidence>
<evidence type="ECO:0000313" key="12">
    <source>
        <dbReference type="EMBL" id="MEC0486746.1"/>
    </source>
</evidence>
<dbReference type="PROSITE" id="PS50929">
    <property type="entry name" value="ABC_TM1F"/>
    <property type="match status" value="1"/>
</dbReference>
<dbReference type="GO" id="GO:0005524">
    <property type="term" value="F:ATP binding"/>
    <property type="evidence" value="ECO:0007669"/>
    <property type="project" value="UniProtKB-KW"/>
</dbReference>
<name>A0A0J6F0H0_9BACI</name>
<keyword evidence="5 12" id="KW-0067">ATP-binding</keyword>
<evidence type="ECO:0000313" key="11">
    <source>
        <dbReference type="EMBL" id="KRT94505.1"/>
    </source>
</evidence>
<dbReference type="Pfam" id="PF00664">
    <property type="entry name" value="ABC_membrane"/>
    <property type="match status" value="1"/>
</dbReference>
<dbReference type="PROSITE" id="PS50893">
    <property type="entry name" value="ABC_TRANSPORTER_2"/>
    <property type="match status" value="1"/>
</dbReference>
<dbReference type="PATRIC" id="fig|1664069.3.peg.64"/>
<keyword evidence="2" id="KW-0813">Transport</keyword>
<protein>
    <submittedName>
        <fullName evidence="12">ABC transporter ATP-binding protein</fullName>
    </submittedName>
    <submittedName>
        <fullName evidence="11">Multidrug ABC transporter permease</fullName>
    </submittedName>
</protein>
<dbReference type="CDD" id="cd03254">
    <property type="entry name" value="ABCC_Glucan_exporter_like"/>
    <property type="match status" value="1"/>
</dbReference>
<organism evidence="11 13">
    <name type="scientific">Bacillus glycinifermentans</name>
    <dbReference type="NCBI Taxonomy" id="1664069"/>
    <lineage>
        <taxon>Bacteria</taxon>
        <taxon>Bacillati</taxon>
        <taxon>Bacillota</taxon>
        <taxon>Bacilli</taxon>
        <taxon>Bacillales</taxon>
        <taxon>Bacillaceae</taxon>
        <taxon>Bacillus</taxon>
    </lineage>
</organism>
<dbReference type="InterPro" id="IPR011527">
    <property type="entry name" value="ABC1_TM_dom"/>
</dbReference>
<dbReference type="FunFam" id="3.40.50.300:FF:000287">
    <property type="entry name" value="Multidrug ABC transporter ATP-binding protein"/>
    <property type="match status" value="1"/>
</dbReference>
<dbReference type="EMBL" id="LECW02000010">
    <property type="protein sequence ID" value="KRT94505.1"/>
    <property type="molecule type" value="Genomic_DNA"/>
</dbReference>
<feature type="domain" description="ABC transporter" evidence="9">
    <location>
        <begin position="429"/>
        <end position="664"/>
    </location>
</feature>
<keyword evidence="14" id="KW-1185">Reference proteome</keyword>
<dbReference type="RefSeq" id="WP_048353431.1">
    <property type="nucleotide sequence ID" value="NZ_CP023481.1"/>
</dbReference>
<dbReference type="STRING" id="1664069.BGLY_1080"/>
<dbReference type="Pfam" id="PF00005">
    <property type="entry name" value="ABC_tran"/>
    <property type="match status" value="1"/>
</dbReference>
<gene>
    <name evidence="11" type="ORF">AB447_214730</name>
    <name evidence="12" type="ORF">P8828_18360</name>
</gene>
<dbReference type="EMBL" id="JARRTL010000024">
    <property type="protein sequence ID" value="MEC0486746.1"/>
    <property type="molecule type" value="Genomic_DNA"/>
</dbReference>
<dbReference type="Proteomes" id="UP001341297">
    <property type="component" value="Unassembled WGS sequence"/>
</dbReference>
<evidence type="ECO:0000313" key="13">
    <source>
        <dbReference type="Proteomes" id="UP000036168"/>
    </source>
</evidence>
<reference evidence="11" key="2">
    <citation type="submission" date="2015-10" db="EMBL/GenBank/DDBJ databases">
        <authorList>
            <person name="Gilbert D.G."/>
        </authorList>
    </citation>
    <scope>NUCLEOTIDE SEQUENCE</scope>
    <source>
        <strain evidence="11">GO-13</strain>
    </source>
</reference>
<dbReference type="GO" id="GO:0016887">
    <property type="term" value="F:ATP hydrolysis activity"/>
    <property type="evidence" value="ECO:0007669"/>
    <property type="project" value="InterPro"/>
</dbReference>
<dbReference type="SMART" id="SM00382">
    <property type="entry name" value="AAA"/>
    <property type="match status" value="1"/>
</dbReference>
<evidence type="ECO:0000256" key="4">
    <source>
        <dbReference type="ARBA" id="ARBA00022741"/>
    </source>
</evidence>
<dbReference type="Gene3D" id="1.20.1560.10">
    <property type="entry name" value="ABC transporter type 1, transmembrane domain"/>
    <property type="match status" value="1"/>
</dbReference>
<dbReference type="GO" id="GO:0015421">
    <property type="term" value="F:ABC-type oligopeptide transporter activity"/>
    <property type="evidence" value="ECO:0007669"/>
    <property type="project" value="TreeGrafter"/>
</dbReference>
<evidence type="ECO:0000256" key="2">
    <source>
        <dbReference type="ARBA" id="ARBA00022448"/>
    </source>
</evidence>
<keyword evidence="3 8" id="KW-0812">Transmembrane</keyword>
<evidence type="ECO:0000256" key="5">
    <source>
        <dbReference type="ARBA" id="ARBA00022840"/>
    </source>
</evidence>
<feature type="transmembrane region" description="Helical" evidence="8">
    <location>
        <begin position="223"/>
        <end position="246"/>
    </location>
</feature>
<evidence type="ECO:0000256" key="3">
    <source>
        <dbReference type="ARBA" id="ARBA00022692"/>
    </source>
</evidence>
<evidence type="ECO:0000256" key="8">
    <source>
        <dbReference type="SAM" id="Phobius"/>
    </source>
</evidence>
<comment type="caution">
    <text evidence="11">The sequence shown here is derived from an EMBL/GenBank/DDBJ whole genome shotgun (WGS) entry which is preliminary data.</text>
</comment>
<dbReference type="SUPFAM" id="SSF90123">
    <property type="entry name" value="ABC transporter transmembrane region"/>
    <property type="match status" value="1"/>
</dbReference>
<evidence type="ECO:0000313" key="14">
    <source>
        <dbReference type="Proteomes" id="UP001341297"/>
    </source>
</evidence>
<dbReference type="PANTHER" id="PTHR43394">
    <property type="entry name" value="ATP-DEPENDENT PERMEASE MDL1, MITOCHONDRIAL"/>
    <property type="match status" value="1"/>
</dbReference>
<reference evidence="12 14" key="3">
    <citation type="submission" date="2023-03" db="EMBL/GenBank/DDBJ databases">
        <title>Agriculturally important microbes genome sequencing.</title>
        <authorList>
            <person name="Dunlap C."/>
        </authorList>
    </citation>
    <scope>NUCLEOTIDE SEQUENCE [LARGE SCALE GENOMIC DNA]</scope>
    <source>
        <strain evidence="12 14">CBP-3203</strain>
    </source>
</reference>
<dbReference type="InterPro" id="IPR003593">
    <property type="entry name" value="AAA+_ATPase"/>
</dbReference>
<dbReference type="SUPFAM" id="SSF52540">
    <property type="entry name" value="P-loop containing nucleoside triphosphate hydrolases"/>
    <property type="match status" value="1"/>
</dbReference>
<dbReference type="InterPro" id="IPR027417">
    <property type="entry name" value="P-loop_NTPase"/>
</dbReference>
<feature type="transmembrane region" description="Helical" evidence="8">
    <location>
        <begin position="149"/>
        <end position="174"/>
    </location>
</feature>
<keyword evidence="4" id="KW-0547">Nucleotide-binding</keyword>
<feature type="domain" description="ABC transmembrane type-1" evidence="10">
    <location>
        <begin position="21"/>
        <end position="398"/>
    </location>
</feature>
<proteinExistence type="predicted"/>
<dbReference type="Gene3D" id="3.40.50.300">
    <property type="entry name" value="P-loop containing nucleotide triphosphate hydrolases"/>
    <property type="match status" value="1"/>
</dbReference>
<keyword evidence="7 8" id="KW-0472">Membrane</keyword>